<name>A0A482XLA3_LAOST</name>
<comment type="caution">
    <text evidence="2">The sequence shown here is derived from an EMBL/GenBank/DDBJ whole genome shotgun (WGS) entry which is preliminary data.</text>
</comment>
<sequence length="642" mass="72967">MIHNVLQVPTNDVPCYCYECLKNSISKATSNYSSVCYKYVLPTKNPNGRHHPNKDKTNSLRYSGRGENIHGFVDKNNASNKGVKLNYNSKENAEGEIDYYNYRMEKKEHVLDQNSIRIVKNLIDYYLMESTMPNSDDLSSQDSLCENTNPPKCLESDETYSLSSGTSSSISKSDIRSSASCSLKFKDKKSEEIDEIFDTKHPSNQEMGLTNLFSFNLNECPIAGNEECSKIKALKNFNAEVFLNNDSTVPPENYSPCDKQSMKTCELKIREEKTSLNSGNFVCHNTPVVNSRQNQQIYTLLFSDKTKTHLDEHDKFSNTSTQENLSKNFRNPEISSPACRLGVKSNEFGKSGIDSSAHGNASYSEGDYKPFVIKELWRPLTFSSDNNMRTKSRQVKIIKNKEGMLSRNANKNFGAKSRIKPSTTALSQKVTSKKIDAKNVLENEVKRKDNRKNENGKNSSLSFKSQLNLNDTRSDEKSFCKEILSDAGTNENENPKLKCQAKQALPKQEVGNIKRKWKFDSHSSRSKLTDKVVVKCKGDFSPKSNSCNEVDAIVESPAKRRKSLQSKIENKKHNHAVDVDGVKKCTKSVKKYKTVITRKLCFIKRKVYIQPKVQKYNRRKRRSKSRTILTLPVCEKCKYDTS</sequence>
<accession>A0A482XLA3</accession>
<feature type="region of interest" description="Disordered" evidence="1">
    <location>
        <begin position="444"/>
        <end position="467"/>
    </location>
</feature>
<dbReference type="InParanoid" id="A0A482XLA3"/>
<dbReference type="EMBL" id="QKKF02005739">
    <property type="protein sequence ID" value="RZF46706.1"/>
    <property type="molecule type" value="Genomic_DNA"/>
</dbReference>
<organism evidence="2 3">
    <name type="scientific">Laodelphax striatellus</name>
    <name type="common">Small brown planthopper</name>
    <name type="synonym">Delphax striatella</name>
    <dbReference type="NCBI Taxonomy" id="195883"/>
    <lineage>
        <taxon>Eukaryota</taxon>
        <taxon>Metazoa</taxon>
        <taxon>Ecdysozoa</taxon>
        <taxon>Arthropoda</taxon>
        <taxon>Hexapoda</taxon>
        <taxon>Insecta</taxon>
        <taxon>Pterygota</taxon>
        <taxon>Neoptera</taxon>
        <taxon>Paraneoptera</taxon>
        <taxon>Hemiptera</taxon>
        <taxon>Auchenorrhyncha</taxon>
        <taxon>Fulgoroidea</taxon>
        <taxon>Delphacidae</taxon>
        <taxon>Criomorphinae</taxon>
        <taxon>Laodelphax</taxon>
    </lineage>
</organism>
<keyword evidence="3" id="KW-1185">Reference proteome</keyword>
<evidence type="ECO:0000313" key="2">
    <source>
        <dbReference type="EMBL" id="RZF46706.1"/>
    </source>
</evidence>
<protein>
    <submittedName>
        <fullName evidence="2">Uncharacterized protein</fullName>
    </submittedName>
</protein>
<evidence type="ECO:0000313" key="3">
    <source>
        <dbReference type="Proteomes" id="UP000291343"/>
    </source>
</evidence>
<evidence type="ECO:0000256" key="1">
    <source>
        <dbReference type="SAM" id="MobiDB-lite"/>
    </source>
</evidence>
<feature type="compositionally biased region" description="Basic and acidic residues" evidence="1">
    <location>
        <begin position="444"/>
        <end position="455"/>
    </location>
</feature>
<proteinExistence type="predicted"/>
<dbReference type="AlphaFoldDB" id="A0A482XLA3"/>
<gene>
    <name evidence="2" type="ORF">LSTR_LSTR002569</name>
</gene>
<feature type="compositionally biased region" description="Polar residues" evidence="1">
    <location>
        <begin position="456"/>
        <end position="467"/>
    </location>
</feature>
<dbReference type="Proteomes" id="UP000291343">
    <property type="component" value="Unassembled WGS sequence"/>
</dbReference>
<reference evidence="2 3" key="1">
    <citation type="journal article" date="2017" name="Gigascience">
        <title>Genome sequence of the small brown planthopper, Laodelphax striatellus.</title>
        <authorList>
            <person name="Zhu J."/>
            <person name="Jiang F."/>
            <person name="Wang X."/>
            <person name="Yang P."/>
            <person name="Bao Y."/>
            <person name="Zhao W."/>
            <person name="Wang W."/>
            <person name="Lu H."/>
            <person name="Wang Q."/>
            <person name="Cui N."/>
            <person name="Li J."/>
            <person name="Chen X."/>
            <person name="Luo L."/>
            <person name="Yu J."/>
            <person name="Kang L."/>
            <person name="Cui F."/>
        </authorList>
    </citation>
    <scope>NUCLEOTIDE SEQUENCE [LARGE SCALE GENOMIC DNA]</scope>
    <source>
        <strain evidence="2">Lst14</strain>
    </source>
</reference>